<dbReference type="OrthoDB" id="2989561at2"/>
<proteinExistence type="predicted"/>
<dbReference type="EMBL" id="QJKK01000024">
    <property type="protein sequence ID" value="RAL20826.1"/>
    <property type="molecule type" value="Genomic_DNA"/>
</dbReference>
<dbReference type="AlphaFoldDB" id="A0A364K0S1"/>
<keyword evidence="2" id="KW-1185">Reference proteome</keyword>
<dbReference type="RefSeq" id="WP_113660433.1">
    <property type="nucleotide sequence ID" value="NZ_KZ845686.1"/>
</dbReference>
<name>A0A364K0S1_9BACL</name>
<reference evidence="1 2" key="2">
    <citation type="submission" date="2018-06" db="EMBL/GenBank/DDBJ databases">
        <authorList>
            <person name="Zhirakovskaya E."/>
        </authorList>
    </citation>
    <scope>NUCLEOTIDE SEQUENCE [LARGE SCALE GENOMIC DNA]</scope>
    <source>
        <strain evidence="1 2">FBKL4.011</strain>
    </source>
</reference>
<comment type="caution">
    <text evidence="1">The sequence shown here is derived from an EMBL/GenBank/DDBJ whole genome shotgun (WGS) entry which is preliminary data.</text>
</comment>
<evidence type="ECO:0000313" key="2">
    <source>
        <dbReference type="Proteomes" id="UP000251213"/>
    </source>
</evidence>
<gene>
    <name evidence="1" type="ORF">DL897_17660</name>
</gene>
<dbReference type="Proteomes" id="UP000251213">
    <property type="component" value="Unassembled WGS sequence"/>
</dbReference>
<accession>A0A364K0S1</accession>
<evidence type="ECO:0000313" key="1">
    <source>
        <dbReference type="EMBL" id="RAL20826.1"/>
    </source>
</evidence>
<reference evidence="1 2" key="1">
    <citation type="submission" date="2018-06" db="EMBL/GenBank/DDBJ databases">
        <title>Thermoflavimicrobium daqus sp. nov., a thermophilic microbe isolated from Moutai-flavour Daqu.</title>
        <authorList>
            <person name="Wang X."/>
            <person name="Zhou H."/>
        </authorList>
    </citation>
    <scope>NUCLEOTIDE SEQUENCE [LARGE SCALE GENOMIC DNA]</scope>
    <source>
        <strain evidence="1 2">FBKL4.011</strain>
    </source>
</reference>
<protein>
    <submittedName>
        <fullName evidence="1">Uncharacterized protein</fullName>
    </submittedName>
</protein>
<sequence>MRKSHEQAFIDGYKPAVLSLKRNPFFEQFIQYPHISPFNSEPESYIFFQSDHLKKEYEQRLRKAEGIFQYHCIIGQTLGFPQRSVEFFAQAREILEKMGEYPEQEKLHEIGVIWAGFYFSSHVDFFDQEVRWLWDRYIHPKAQGDLLDIRVGNKFYTINFGDIDSLHQLELEARKQLGLVTV</sequence>
<organism evidence="1 2">
    <name type="scientific">Thermoflavimicrobium daqui</name>
    <dbReference type="NCBI Taxonomy" id="2137476"/>
    <lineage>
        <taxon>Bacteria</taxon>
        <taxon>Bacillati</taxon>
        <taxon>Bacillota</taxon>
        <taxon>Bacilli</taxon>
        <taxon>Bacillales</taxon>
        <taxon>Thermoactinomycetaceae</taxon>
        <taxon>Thermoflavimicrobium</taxon>
    </lineage>
</organism>